<proteinExistence type="predicted"/>
<keyword evidence="2" id="KW-1185">Reference proteome</keyword>
<gene>
    <name evidence="1" type="ORF">BLW93_03050</name>
</gene>
<name>A0A1R1MMC5_9BACT</name>
<evidence type="ECO:0000313" key="2">
    <source>
        <dbReference type="Proteomes" id="UP000187408"/>
    </source>
</evidence>
<dbReference type="STRING" id="1914305.BLW93_03050"/>
<reference evidence="1 2" key="1">
    <citation type="submission" date="2016-10" db="EMBL/GenBank/DDBJ databases">
        <title>Genome sequence of a sulfur-reducing bacterium Desulfurobacterium indicum K6013.</title>
        <authorList>
            <person name="Cao J."/>
            <person name="Shao Z."/>
            <person name="Alain K."/>
            <person name="Jebbar M."/>
        </authorList>
    </citation>
    <scope>NUCLEOTIDE SEQUENCE [LARGE SCALE GENOMIC DNA]</scope>
    <source>
        <strain evidence="1 2">K6013</strain>
    </source>
</reference>
<sequence>MRKNPRQEKIKERTKRAATIKMENSETLEETAEKSQHLTASESFSFFLKRSTQNLKKLKAAPAKKKRTFAIMQFFETFFHFLLTNFPKSHIL</sequence>
<dbReference type="EMBL" id="MOEN01000007">
    <property type="protein sequence ID" value="OMH40903.1"/>
    <property type="molecule type" value="Genomic_DNA"/>
</dbReference>
<dbReference type="Proteomes" id="UP000187408">
    <property type="component" value="Unassembled WGS sequence"/>
</dbReference>
<comment type="caution">
    <text evidence="1">The sequence shown here is derived from an EMBL/GenBank/DDBJ whole genome shotgun (WGS) entry which is preliminary data.</text>
</comment>
<organism evidence="1 2">
    <name type="scientific">Desulfurobacterium indicum</name>
    <dbReference type="NCBI Taxonomy" id="1914305"/>
    <lineage>
        <taxon>Bacteria</taxon>
        <taxon>Pseudomonadati</taxon>
        <taxon>Aquificota</taxon>
        <taxon>Aquificia</taxon>
        <taxon>Desulfurobacteriales</taxon>
        <taxon>Desulfurobacteriaceae</taxon>
        <taxon>Desulfurobacterium</taxon>
    </lineage>
</organism>
<evidence type="ECO:0000313" key="1">
    <source>
        <dbReference type="EMBL" id="OMH40903.1"/>
    </source>
</evidence>
<protein>
    <submittedName>
        <fullName evidence="1">Uncharacterized protein</fullName>
    </submittedName>
</protein>
<accession>A0A1R1MMC5</accession>
<dbReference type="AlphaFoldDB" id="A0A1R1MMC5"/>